<dbReference type="PANTHER" id="PTHR30327:SF1">
    <property type="entry name" value="UPF0301 PROTEIN YQGE"/>
    <property type="match status" value="1"/>
</dbReference>
<proteinExistence type="inferred from homology"/>
<sequence>MTATTQSPNNLRHHFLVASPWLADPRFHGAVIYLCEHSDDGALGLMINHPLDIHLGEILEQLDMHGGELDLPVFSGGPVQPERGFVLHTPGSEWQSTAQVTDDVLLTTSRDVLAAIGRDEGPSEFLVALGYSGWGEGQLEEELGSNSWLTCPATTDILFRTPFEQRYEAVLKLMGIDINQLSESIGHA</sequence>
<dbReference type="HAMAP" id="MF_00758">
    <property type="entry name" value="UPF0301"/>
    <property type="match status" value="1"/>
</dbReference>
<gene>
    <name evidence="3" type="ORF">D777_00051</name>
</gene>
<dbReference type="RefSeq" id="WP_036127404.1">
    <property type="nucleotide sequence ID" value="NZ_ANIE01000001.1"/>
</dbReference>
<organism evidence="3 4">
    <name type="scientific">Marinobacter nitratireducens</name>
    <dbReference type="NCBI Taxonomy" id="1137280"/>
    <lineage>
        <taxon>Bacteria</taxon>
        <taxon>Pseudomonadati</taxon>
        <taxon>Pseudomonadota</taxon>
        <taxon>Gammaproteobacteria</taxon>
        <taxon>Pseudomonadales</taxon>
        <taxon>Marinobacteraceae</taxon>
        <taxon>Marinobacter</taxon>
    </lineage>
</organism>
<keyword evidence="4" id="KW-1185">Reference proteome</keyword>
<evidence type="ECO:0000256" key="1">
    <source>
        <dbReference type="ARBA" id="ARBA00009600"/>
    </source>
</evidence>
<dbReference type="AlphaFoldDB" id="A0A072N7T4"/>
<dbReference type="PATRIC" id="fig|1137280.3.peg.51"/>
<reference evidence="3 4" key="1">
    <citation type="submission" date="2012-12" db="EMBL/GenBank/DDBJ databases">
        <title>Genome assembly of Marinobacter sp. AK21.</title>
        <authorList>
            <person name="Khatri I."/>
            <person name="Kumar R."/>
            <person name="Vaidya B."/>
            <person name="Subramanian S."/>
            <person name="Pinnaka A."/>
        </authorList>
    </citation>
    <scope>NUCLEOTIDE SEQUENCE [LARGE SCALE GENOMIC DNA]</scope>
    <source>
        <strain evidence="3 4">AK21</strain>
    </source>
</reference>
<dbReference type="EMBL" id="ANIE01000001">
    <property type="protein sequence ID" value="KEF33043.1"/>
    <property type="molecule type" value="Genomic_DNA"/>
</dbReference>
<comment type="caution">
    <text evidence="3">The sequence shown here is derived from an EMBL/GenBank/DDBJ whole genome shotgun (WGS) entry which is preliminary data.</text>
</comment>
<accession>A0A072N7T4</accession>
<dbReference type="STRING" id="1137280.D777_00051"/>
<dbReference type="Proteomes" id="UP000035057">
    <property type="component" value="Unassembled WGS sequence"/>
</dbReference>
<evidence type="ECO:0000313" key="4">
    <source>
        <dbReference type="Proteomes" id="UP000035057"/>
    </source>
</evidence>
<comment type="similarity">
    <text evidence="1 2">Belongs to the UPF0301 (AlgH) family.</text>
</comment>
<dbReference type="Gene3D" id="3.40.1740.10">
    <property type="entry name" value="VC0467-like"/>
    <property type="match status" value="1"/>
</dbReference>
<dbReference type="SUPFAM" id="SSF143456">
    <property type="entry name" value="VC0467-like"/>
    <property type="match status" value="1"/>
</dbReference>
<dbReference type="PANTHER" id="PTHR30327">
    <property type="entry name" value="UNCHARACTERIZED PROTEIN YQGE"/>
    <property type="match status" value="1"/>
</dbReference>
<dbReference type="Pfam" id="PF02622">
    <property type="entry name" value="DUF179"/>
    <property type="match status" value="1"/>
</dbReference>
<name>A0A072N7T4_9GAMM</name>
<dbReference type="NCBIfam" id="NF001266">
    <property type="entry name" value="PRK00228.1-1"/>
    <property type="match status" value="1"/>
</dbReference>
<evidence type="ECO:0000313" key="3">
    <source>
        <dbReference type="EMBL" id="KEF33043.1"/>
    </source>
</evidence>
<dbReference type="InterPro" id="IPR003774">
    <property type="entry name" value="AlgH-like"/>
</dbReference>
<protein>
    <recommendedName>
        <fullName evidence="2">UPF0301 protein D777_00051</fullName>
    </recommendedName>
</protein>
<dbReference type="GO" id="GO:0005829">
    <property type="term" value="C:cytosol"/>
    <property type="evidence" value="ECO:0007669"/>
    <property type="project" value="TreeGrafter"/>
</dbReference>
<evidence type="ECO:0000256" key="2">
    <source>
        <dbReference type="HAMAP-Rule" id="MF_00758"/>
    </source>
</evidence>